<dbReference type="AlphaFoldDB" id="A0A366EDL4"/>
<dbReference type="EMBL" id="QNRI01000004">
    <property type="protein sequence ID" value="RBO99498.1"/>
    <property type="molecule type" value="Genomic_DNA"/>
</dbReference>
<dbReference type="GO" id="GO:0043107">
    <property type="term" value="P:type IV pilus-dependent motility"/>
    <property type="evidence" value="ECO:0007669"/>
    <property type="project" value="InterPro"/>
</dbReference>
<organism evidence="2 3">
    <name type="scientific">Paraliobacillus ryukyuensis</name>
    <dbReference type="NCBI Taxonomy" id="200904"/>
    <lineage>
        <taxon>Bacteria</taxon>
        <taxon>Bacillati</taxon>
        <taxon>Bacillota</taxon>
        <taxon>Bacilli</taxon>
        <taxon>Bacillales</taxon>
        <taxon>Bacillaceae</taxon>
        <taxon>Paraliobacillus</taxon>
    </lineage>
</organism>
<name>A0A366EDL4_9BACI</name>
<gene>
    <name evidence="2" type="ORF">DES48_104174</name>
</gene>
<dbReference type="STRING" id="200904.GCA_900168775_02363"/>
<dbReference type="InterPro" id="IPR014717">
    <property type="entry name" value="Transl_elong_EF1B/ribsomal_bS6"/>
</dbReference>
<feature type="coiled-coil region" evidence="1">
    <location>
        <begin position="39"/>
        <end position="76"/>
    </location>
</feature>
<reference evidence="2 3" key="1">
    <citation type="submission" date="2018-06" db="EMBL/GenBank/DDBJ databases">
        <title>Genomic Encyclopedia of Type Strains, Phase IV (KMG-IV): sequencing the most valuable type-strain genomes for metagenomic binning, comparative biology and taxonomic classification.</title>
        <authorList>
            <person name="Goeker M."/>
        </authorList>
    </citation>
    <scope>NUCLEOTIDE SEQUENCE [LARGE SCALE GENOMIC DNA]</scope>
    <source>
        <strain evidence="2 3">DSM 15140</strain>
    </source>
</reference>
<sequence>MNLEWNRKHSIALILILLIALIVGLYGYSQFIHTDQAQVNQLKKEIAIQREVINNANENQEALNEANERSKKLHSQLPIATSVDTLLLELEAIEGTSNVNLLNINTGEARTLPENYPSLQSADFQIGFSADSYVNMEKFIRALNDAKQLLEITQLEYTQASEGEGIEATVTISAFESAPQQEMKQSAE</sequence>
<keyword evidence="3" id="KW-1185">Reference proteome</keyword>
<dbReference type="Gene3D" id="3.30.70.60">
    <property type="match status" value="1"/>
</dbReference>
<evidence type="ECO:0000313" key="2">
    <source>
        <dbReference type="EMBL" id="RBO99498.1"/>
    </source>
</evidence>
<protein>
    <submittedName>
        <fullName evidence="2">Tfp pilus assembly protein PilO</fullName>
    </submittedName>
</protein>
<dbReference type="Pfam" id="PF04350">
    <property type="entry name" value="PilO"/>
    <property type="match status" value="1"/>
</dbReference>
<proteinExistence type="predicted"/>
<keyword evidence="1" id="KW-0175">Coiled coil</keyword>
<dbReference type="Proteomes" id="UP000252254">
    <property type="component" value="Unassembled WGS sequence"/>
</dbReference>
<dbReference type="RefSeq" id="WP_079708368.1">
    <property type="nucleotide sequence ID" value="NZ_BAABQN010000003.1"/>
</dbReference>
<evidence type="ECO:0000256" key="1">
    <source>
        <dbReference type="SAM" id="Coils"/>
    </source>
</evidence>
<dbReference type="GO" id="GO:0043683">
    <property type="term" value="P:type IV pilus assembly"/>
    <property type="evidence" value="ECO:0007669"/>
    <property type="project" value="InterPro"/>
</dbReference>
<accession>A0A366EDL4</accession>
<dbReference type="InterPro" id="IPR007445">
    <property type="entry name" value="PilO"/>
</dbReference>
<evidence type="ECO:0000313" key="3">
    <source>
        <dbReference type="Proteomes" id="UP000252254"/>
    </source>
</evidence>
<comment type="caution">
    <text evidence="2">The sequence shown here is derived from an EMBL/GenBank/DDBJ whole genome shotgun (WGS) entry which is preliminary data.</text>
</comment>